<proteinExistence type="predicted"/>
<sequence>MDRQRGLVIGVAGTAVVALVALLVLSVGSAAVAPFSEDTQRLVVTDEDGSVLIDEPVENDDEVRLEYTHSVERTPVSDVYTVDGYELESTRMVFESYGAGLPSNADVERTDDGRFVTETEGTHERIVVSPGEIAGHTLTVNDTTYDLVALADGSVSITVTDRDPT</sequence>
<dbReference type="Pfam" id="PF08905">
    <property type="entry name" value="DUF1850"/>
    <property type="match status" value="1"/>
</dbReference>
<comment type="caution">
    <text evidence="1">The sequence shown here is derived from an EMBL/GenBank/DDBJ whole genome shotgun (WGS) entry which is preliminary data.</text>
</comment>
<dbReference type="RefSeq" id="WP_340604962.1">
    <property type="nucleotide sequence ID" value="NZ_JBBMXV010000004.1"/>
</dbReference>
<evidence type="ECO:0000313" key="2">
    <source>
        <dbReference type="Proteomes" id="UP001596312"/>
    </source>
</evidence>
<organism evidence="1 2">
    <name type="scientific">Halalkalicoccus tibetensis</name>
    <dbReference type="NCBI Taxonomy" id="175632"/>
    <lineage>
        <taxon>Archaea</taxon>
        <taxon>Methanobacteriati</taxon>
        <taxon>Methanobacteriota</taxon>
        <taxon>Stenosarchaea group</taxon>
        <taxon>Halobacteria</taxon>
        <taxon>Halobacteriales</taxon>
        <taxon>Halococcaceae</taxon>
        <taxon>Halalkalicoccus</taxon>
    </lineage>
</organism>
<dbReference type="Proteomes" id="UP001596312">
    <property type="component" value="Unassembled WGS sequence"/>
</dbReference>
<dbReference type="AlphaFoldDB" id="A0ABD5V4P2"/>
<name>A0ABD5V4P2_9EURY</name>
<gene>
    <name evidence="1" type="ORF">ACFQGH_14460</name>
</gene>
<accession>A0ABD5V4P2</accession>
<dbReference type="InterPro" id="IPR015001">
    <property type="entry name" value="DUF1850"/>
</dbReference>
<dbReference type="EMBL" id="JBHSXQ010000004">
    <property type="protein sequence ID" value="MFC6906395.1"/>
    <property type="molecule type" value="Genomic_DNA"/>
</dbReference>
<reference evidence="1 2" key="1">
    <citation type="journal article" date="2019" name="Int. J. Syst. Evol. Microbiol.">
        <title>The Global Catalogue of Microorganisms (GCM) 10K type strain sequencing project: providing services to taxonomists for standard genome sequencing and annotation.</title>
        <authorList>
            <consortium name="The Broad Institute Genomics Platform"/>
            <consortium name="The Broad Institute Genome Sequencing Center for Infectious Disease"/>
            <person name="Wu L."/>
            <person name="Ma J."/>
        </authorList>
    </citation>
    <scope>NUCLEOTIDE SEQUENCE [LARGE SCALE GENOMIC DNA]</scope>
    <source>
        <strain evidence="1 2">CGMCC 1.3240</strain>
    </source>
</reference>
<protein>
    <submittedName>
        <fullName evidence="1">DUF1850 domain-containing protein</fullName>
    </submittedName>
</protein>
<keyword evidence="2" id="KW-1185">Reference proteome</keyword>
<evidence type="ECO:0000313" key="1">
    <source>
        <dbReference type="EMBL" id="MFC6906395.1"/>
    </source>
</evidence>